<dbReference type="InterPro" id="IPR041705">
    <property type="entry name" value="PIN_Sll0205"/>
</dbReference>
<dbReference type="InterPro" id="IPR052919">
    <property type="entry name" value="TA_system_RNase"/>
</dbReference>
<dbReference type="EMBL" id="CP119312">
    <property type="protein sequence ID" value="WEK03517.1"/>
    <property type="molecule type" value="Genomic_DNA"/>
</dbReference>
<protein>
    <submittedName>
        <fullName evidence="2">Type II toxin-antitoxin system VapC family toxin</fullName>
    </submittedName>
</protein>
<dbReference type="InterPro" id="IPR029060">
    <property type="entry name" value="PIN-like_dom_sf"/>
</dbReference>
<dbReference type="Pfam" id="PF01850">
    <property type="entry name" value="PIN"/>
    <property type="match status" value="1"/>
</dbReference>
<gene>
    <name evidence="2" type="ORF">P0Y65_15125</name>
</gene>
<reference evidence="2" key="1">
    <citation type="submission" date="2023-03" db="EMBL/GenBank/DDBJ databases">
        <title>Andean soil-derived lignocellulolytic bacterial consortium as a source of novel taxa and putative plastic-active enzymes.</title>
        <authorList>
            <person name="Diaz-Garcia L."/>
            <person name="Chuvochina M."/>
            <person name="Feuerriegel G."/>
            <person name="Bunk B."/>
            <person name="Sproer C."/>
            <person name="Streit W.R."/>
            <person name="Rodriguez L.M."/>
            <person name="Overmann J."/>
            <person name="Jimenez D.J."/>
        </authorList>
    </citation>
    <scope>NUCLEOTIDE SEQUENCE</scope>
    <source>
        <strain evidence="2">MAG 4196</strain>
    </source>
</reference>
<dbReference type="AlphaFoldDB" id="A0AAJ6AYZ3"/>
<feature type="domain" description="PIN" evidence="1">
    <location>
        <begin position="6"/>
        <end position="127"/>
    </location>
</feature>
<proteinExistence type="predicted"/>
<dbReference type="CDD" id="cd09872">
    <property type="entry name" value="PIN_Sll0205-like"/>
    <property type="match status" value="1"/>
</dbReference>
<accession>A0AAJ6AYZ3</accession>
<dbReference type="Gene3D" id="3.40.50.1010">
    <property type="entry name" value="5'-nuclease"/>
    <property type="match status" value="1"/>
</dbReference>
<evidence type="ECO:0000259" key="1">
    <source>
        <dbReference type="Pfam" id="PF01850"/>
    </source>
</evidence>
<dbReference type="PANTHER" id="PTHR36173:SF1">
    <property type="entry name" value="RIBONUCLEASE VAPC22"/>
    <property type="match status" value="1"/>
</dbReference>
<dbReference type="SUPFAM" id="SSF88723">
    <property type="entry name" value="PIN domain-like"/>
    <property type="match status" value="1"/>
</dbReference>
<dbReference type="InterPro" id="IPR002716">
    <property type="entry name" value="PIN_dom"/>
</dbReference>
<evidence type="ECO:0000313" key="2">
    <source>
        <dbReference type="EMBL" id="WEK03517.1"/>
    </source>
</evidence>
<sequence length="137" mass="14890">MRTRLLLDTCAMFYTSEGTLEGRALEALNLAFEAEETVSLSAISAWEIGMLASRGRLPTTAPPLRYFKAFAALPGIAVEAATPEILLESSFLPQPIHRDPADRIIVATARALDMTIVTSDRRILSYATLGHVRALAC</sequence>
<evidence type="ECO:0000313" key="3">
    <source>
        <dbReference type="Proteomes" id="UP001217476"/>
    </source>
</evidence>
<name>A0AAJ6AYZ3_9HYPH</name>
<organism evidence="2 3">
    <name type="scientific">Candidatus Devosia phytovorans</name>
    <dbReference type="NCBI Taxonomy" id="3121372"/>
    <lineage>
        <taxon>Bacteria</taxon>
        <taxon>Pseudomonadati</taxon>
        <taxon>Pseudomonadota</taxon>
        <taxon>Alphaproteobacteria</taxon>
        <taxon>Hyphomicrobiales</taxon>
        <taxon>Devosiaceae</taxon>
        <taxon>Devosia</taxon>
    </lineage>
</organism>
<dbReference type="PANTHER" id="PTHR36173">
    <property type="entry name" value="RIBONUCLEASE VAPC16-RELATED"/>
    <property type="match status" value="1"/>
</dbReference>
<dbReference type="Proteomes" id="UP001217476">
    <property type="component" value="Chromosome"/>
</dbReference>